<dbReference type="GO" id="GO:0016491">
    <property type="term" value="F:oxidoreductase activity"/>
    <property type="evidence" value="ECO:0007669"/>
    <property type="project" value="InterPro"/>
</dbReference>
<dbReference type="InterPro" id="IPR050316">
    <property type="entry name" value="Tyrosinase/Hemocyanin"/>
</dbReference>
<feature type="chain" id="PRO_5043687254" evidence="3">
    <location>
        <begin position="23"/>
        <end position="572"/>
    </location>
</feature>
<evidence type="ECO:0000256" key="3">
    <source>
        <dbReference type="SAM" id="SignalP"/>
    </source>
</evidence>
<dbReference type="Gene3D" id="1.10.1280.10">
    <property type="entry name" value="Di-copper center containing domain from catechol oxidase"/>
    <property type="match status" value="1"/>
</dbReference>
<dbReference type="Proteomes" id="UP001321760">
    <property type="component" value="Unassembled WGS sequence"/>
</dbReference>
<evidence type="ECO:0000313" key="6">
    <source>
        <dbReference type="EMBL" id="KAK4453979.1"/>
    </source>
</evidence>
<dbReference type="PRINTS" id="PR00092">
    <property type="entry name" value="TYROSINASE"/>
</dbReference>
<name>A0AAV9GYC2_9PEZI</name>
<dbReference type="PANTHER" id="PTHR11474">
    <property type="entry name" value="TYROSINASE FAMILY MEMBER"/>
    <property type="match status" value="1"/>
</dbReference>
<feature type="region of interest" description="Disordered" evidence="2">
    <location>
        <begin position="210"/>
        <end position="235"/>
    </location>
</feature>
<evidence type="ECO:0000313" key="7">
    <source>
        <dbReference type="Proteomes" id="UP001321760"/>
    </source>
</evidence>
<dbReference type="PROSITE" id="PS00497">
    <property type="entry name" value="TYROSINASE_1"/>
    <property type="match status" value="1"/>
</dbReference>
<dbReference type="SUPFAM" id="SSF48056">
    <property type="entry name" value="Di-copper centre-containing domain"/>
    <property type="match status" value="1"/>
</dbReference>
<accession>A0AAV9GYC2</accession>
<keyword evidence="7" id="KW-1185">Reference proteome</keyword>
<evidence type="ECO:0000259" key="4">
    <source>
        <dbReference type="PROSITE" id="PS00497"/>
    </source>
</evidence>
<dbReference type="PANTHER" id="PTHR11474:SF131">
    <property type="entry name" value="TYROSINASE COPPER-BINDING DOMAIN-CONTAINING PROTEIN"/>
    <property type="match status" value="1"/>
</dbReference>
<dbReference type="AlphaFoldDB" id="A0AAV9GYC2"/>
<gene>
    <name evidence="6" type="ORF">QBC34DRAFT_446027</name>
</gene>
<keyword evidence="3" id="KW-0732">Signal</keyword>
<reference evidence="6" key="2">
    <citation type="submission" date="2023-05" db="EMBL/GenBank/DDBJ databases">
        <authorList>
            <consortium name="Lawrence Berkeley National Laboratory"/>
            <person name="Steindorff A."/>
            <person name="Hensen N."/>
            <person name="Bonometti L."/>
            <person name="Westerberg I."/>
            <person name="Brannstrom I.O."/>
            <person name="Guillou S."/>
            <person name="Cros-Aarteil S."/>
            <person name="Calhoun S."/>
            <person name="Haridas S."/>
            <person name="Kuo A."/>
            <person name="Mondo S."/>
            <person name="Pangilinan J."/>
            <person name="Riley R."/>
            <person name="Labutti K."/>
            <person name="Andreopoulos B."/>
            <person name="Lipzen A."/>
            <person name="Chen C."/>
            <person name="Yanf M."/>
            <person name="Daum C."/>
            <person name="Ng V."/>
            <person name="Clum A."/>
            <person name="Ohm R."/>
            <person name="Martin F."/>
            <person name="Silar P."/>
            <person name="Natvig D."/>
            <person name="Lalanne C."/>
            <person name="Gautier V."/>
            <person name="Ament-Velasquez S.L."/>
            <person name="Kruys A."/>
            <person name="Hutchinson M.I."/>
            <person name="Powell A.J."/>
            <person name="Barry K."/>
            <person name="Miller A.N."/>
            <person name="Grigoriev I.V."/>
            <person name="Debuchy R."/>
            <person name="Gladieux P."/>
            <person name="Thoren M.H."/>
            <person name="Johannesson H."/>
        </authorList>
    </citation>
    <scope>NUCLEOTIDE SEQUENCE</scope>
    <source>
        <strain evidence="6">PSN243</strain>
    </source>
</reference>
<dbReference type="PROSITE" id="PS00498">
    <property type="entry name" value="TYROSINASE_2"/>
    <property type="match status" value="1"/>
</dbReference>
<feature type="domain" description="Tyrosinase copper-binding" evidence="5">
    <location>
        <begin position="305"/>
        <end position="316"/>
    </location>
</feature>
<sequence>MGRVAAVIACYVGAALIRQTTAQSTPIPVVGVKTGIDPRTGHRPARQNINNLYALGGPHWDLYVLALSAFQEVNETDPLSYSSIAGIHGEPYSAWNGVGHVPGDPKNTGYCPHGELLFPTWHRAYLALFEQTLVSHAVRIADRYHPSQSPTYKGAAQTLRIPFWDWGSQARLPTAATSENITVNGPEGTLTIPNPLYKYRFQRPSVLSQFGPDRPDTEGCGRAGSNNVTESDESMDRIARTLSSQVLAIGSVDEKQYDVFIRTTRFENMAYSHTGGPSFESPHNSVHNNAGCGKTFAAIAWASFDPLFMLHHANVDRYFAMWQAINYNSQMFNSVDTSRGMLGTASGSNVTVSTPLKPFYGQSLTLHTSGSVTQTRDFGYTYPEIDDWSQGPEELANYVRAQVNLLYDRSTDVSPSRRRGLRERQGYAEPPLAQRRYYSAEIQVDRCDVPLPCTLNLMLNGSVVGRMALLAMPRVGVASADIVLTDLKKGDQNIDGMGPDEAVKYLTENIEIEMRLPNNTVAQIGNAPSLKLEIQDMTYNAAVSNSSFPCLGTVRRWPVPVRRFRGYGRSSR</sequence>
<comment type="caution">
    <text evidence="6">The sequence shown here is derived from an EMBL/GenBank/DDBJ whole genome shotgun (WGS) entry which is preliminary data.</text>
</comment>
<feature type="signal peptide" evidence="3">
    <location>
        <begin position="1"/>
        <end position="22"/>
    </location>
</feature>
<reference evidence="6" key="1">
    <citation type="journal article" date="2023" name="Mol. Phylogenet. Evol.">
        <title>Genome-scale phylogeny and comparative genomics of the fungal order Sordariales.</title>
        <authorList>
            <person name="Hensen N."/>
            <person name="Bonometti L."/>
            <person name="Westerberg I."/>
            <person name="Brannstrom I.O."/>
            <person name="Guillou S."/>
            <person name="Cros-Aarteil S."/>
            <person name="Calhoun S."/>
            <person name="Haridas S."/>
            <person name="Kuo A."/>
            <person name="Mondo S."/>
            <person name="Pangilinan J."/>
            <person name="Riley R."/>
            <person name="LaButti K."/>
            <person name="Andreopoulos B."/>
            <person name="Lipzen A."/>
            <person name="Chen C."/>
            <person name="Yan M."/>
            <person name="Daum C."/>
            <person name="Ng V."/>
            <person name="Clum A."/>
            <person name="Steindorff A."/>
            <person name="Ohm R.A."/>
            <person name="Martin F."/>
            <person name="Silar P."/>
            <person name="Natvig D.O."/>
            <person name="Lalanne C."/>
            <person name="Gautier V."/>
            <person name="Ament-Velasquez S.L."/>
            <person name="Kruys A."/>
            <person name="Hutchinson M.I."/>
            <person name="Powell A.J."/>
            <person name="Barry K."/>
            <person name="Miller A.N."/>
            <person name="Grigoriev I.V."/>
            <person name="Debuchy R."/>
            <person name="Gladieux P."/>
            <person name="Hiltunen Thoren M."/>
            <person name="Johannesson H."/>
        </authorList>
    </citation>
    <scope>NUCLEOTIDE SEQUENCE</scope>
    <source>
        <strain evidence="6">PSN243</strain>
    </source>
</reference>
<organism evidence="6 7">
    <name type="scientific">Podospora aff. communis PSN243</name>
    <dbReference type="NCBI Taxonomy" id="3040156"/>
    <lineage>
        <taxon>Eukaryota</taxon>
        <taxon>Fungi</taxon>
        <taxon>Dikarya</taxon>
        <taxon>Ascomycota</taxon>
        <taxon>Pezizomycotina</taxon>
        <taxon>Sordariomycetes</taxon>
        <taxon>Sordariomycetidae</taxon>
        <taxon>Sordariales</taxon>
        <taxon>Podosporaceae</taxon>
        <taxon>Podospora</taxon>
    </lineage>
</organism>
<dbReference type="GO" id="GO:0046872">
    <property type="term" value="F:metal ion binding"/>
    <property type="evidence" value="ECO:0007669"/>
    <property type="project" value="UniProtKB-KW"/>
</dbReference>
<dbReference type="InterPro" id="IPR008922">
    <property type="entry name" value="Di-copper_centre_dom_sf"/>
</dbReference>
<evidence type="ECO:0000256" key="1">
    <source>
        <dbReference type="ARBA" id="ARBA00022723"/>
    </source>
</evidence>
<evidence type="ECO:0000259" key="5">
    <source>
        <dbReference type="PROSITE" id="PS00498"/>
    </source>
</evidence>
<dbReference type="InterPro" id="IPR002227">
    <property type="entry name" value="Tyrosinase_Cu-bd"/>
</dbReference>
<keyword evidence="1" id="KW-0479">Metal-binding</keyword>
<feature type="domain" description="Tyrosinase copper-binding" evidence="4">
    <location>
        <begin position="113"/>
        <end position="130"/>
    </location>
</feature>
<dbReference type="EMBL" id="MU865918">
    <property type="protein sequence ID" value="KAK4453979.1"/>
    <property type="molecule type" value="Genomic_DNA"/>
</dbReference>
<protein>
    <submittedName>
        <fullName evidence="6">Di-copper centre-containing protein</fullName>
    </submittedName>
</protein>
<evidence type="ECO:0000256" key="2">
    <source>
        <dbReference type="SAM" id="MobiDB-lite"/>
    </source>
</evidence>
<proteinExistence type="predicted"/>
<dbReference type="Pfam" id="PF00264">
    <property type="entry name" value="Tyrosinase"/>
    <property type="match status" value="1"/>
</dbReference>